<gene>
    <name evidence="1" type="ORF">SAMN05216474_1792</name>
</gene>
<dbReference type="AlphaFoldDB" id="A0A1I7A0Q5"/>
<dbReference type="STRING" id="477690.SAMN05216474_1792"/>
<keyword evidence="2" id="KW-1185">Reference proteome</keyword>
<organism evidence="1 2">
    <name type="scientific">Lishizhenia tianjinensis</name>
    <dbReference type="NCBI Taxonomy" id="477690"/>
    <lineage>
        <taxon>Bacteria</taxon>
        <taxon>Pseudomonadati</taxon>
        <taxon>Bacteroidota</taxon>
        <taxon>Flavobacteriia</taxon>
        <taxon>Flavobacteriales</taxon>
        <taxon>Crocinitomicaceae</taxon>
        <taxon>Lishizhenia</taxon>
    </lineage>
</organism>
<sequence length="207" mass="23346">MKSLALLLTFSLLALVGNTQGVMERKGCFGLESSVYINQNNKKSLCSNIGVSLTLDFKKLRVGGLMNFVMVKKPDKVLRGAFAPAFEYTLGYRLVQFSENDLHFGLRGGIRTGVFKFEEYNNTGDIYTVPELQSTSYLGPALSLTRYYHPSFIRGAYLQFNFEVNYMFALNAYNSDDRVFDYKIDKKQALLGNALHLKLQIGWGKGI</sequence>
<dbReference type="EMBL" id="FPAS01000002">
    <property type="protein sequence ID" value="SFT68477.1"/>
    <property type="molecule type" value="Genomic_DNA"/>
</dbReference>
<accession>A0A1I7A0Q5</accession>
<evidence type="ECO:0000313" key="2">
    <source>
        <dbReference type="Proteomes" id="UP000236454"/>
    </source>
</evidence>
<evidence type="ECO:0000313" key="1">
    <source>
        <dbReference type="EMBL" id="SFT68477.1"/>
    </source>
</evidence>
<name>A0A1I7A0Q5_9FLAO</name>
<proteinExistence type="predicted"/>
<dbReference type="RefSeq" id="WP_090248511.1">
    <property type="nucleotide sequence ID" value="NZ_FPAS01000002.1"/>
</dbReference>
<dbReference type="Proteomes" id="UP000236454">
    <property type="component" value="Unassembled WGS sequence"/>
</dbReference>
<protein>
    <submittedName>
        <fullName evidence="1">Uncharacterized protein</fullName>
    </submittedName>
</protein>
<reference evidence="1 2" key="1">
    <citation type="submission" date="2016-10" db="EMBL/GenBank/DDBJ databases">
        <authorList>
            <person name="de Groot N.N."/>
        </authorList>
    </citation>
    <scope>NUCLEOTIDE SEQUENCE [LARGE SCALE GENOMIC DNA]</scope>
    <source>
        <strain evidence="1 2">CGMCC 1.7005</strain>
    </source>
</reference>